<keyword evidence="11" id="KW-0812">Transmembrane</keyword>
<dbReference type="InterPro" id="IPR018097">
    <property type="entry name" value="EGF_Ca-bd_CS"/>
</dbReference>
<gene>
    <name evidence="15" type="ORF">URODEC1_LOCUS82405</name>
</gene>
<dbReference type="FunFam" id="1.10.510.10:FF:000473">
    <property type="entry name" value="Putative wall-associated kinase"/>
    <property type="match status" value="1"/>
</dbReference>
<dbReference type="PANTHER" id="PTHR27005">
    <property type="entry name" value="WALL-ASSOCIATED RECEPTOR KINASE-LIKE 21"/>
    <property type="match status" value="1"/>
</dbReference>
<dbReference type="InterPro" id="IPR001881">
    <property type="entry name" value="EGF-like_Ca-bd_dom"/>
</dbReference>
<dbReference type="GO" id="GO:0004674">
    <property type="term" value="F:protein serine/threonine kinase activity"/>
    <property type="evidence" value="ECO:0007669"/>
    <property type="project" value="UniProtKB-KW"/>
</dbReference>
<dbReference type="PANTHER" id="PTHR27005:SF288">
    <property type="entry name" value="OS04G0275100 PROTEIN"/>
    <property type="match status" value="1"/>
</dbReference>
<sequence>MQLSHLLLAVLWLAAAAVLLPAGGVRQPSSNCQRKCGEVDIPYPFGIGPDDCALSGFILRCNNTAEGGRLMKPFVSFKPYINHVDVLSISLLQGQARMDSHISSTCYDTISHEMDDSDSWRLNFTNTPYRFSDTSNRFTVIGCQTLAYIQDNNNNRKYMSGCVAMCQESDLTTVPNGSCSGIGCCQTAIPKGMQYYEVTFDMSFNTSQIYNFSACSYAVLTDSSDFRFQMRYATSNDFSPTNNGRLPLSVDWAIGNETCELARKKLDTYACASKNSKCVDSSNGPGYICNCSEGYDGNPYLQDPAQGCIDIDECKDPNKYPCHGTCRNKEGGFDCFCPPGTRGNATMGPCIKMMTKQVRIAIGICATVFFVLIILLGLQWIKHKKRIIRQDLISKRDAYFRQHGGQLLVDMMKIENNIKFKLYCLEEIELATNNFDDKEIIGQGGQGTVYRGYDLDNNLVAIKKCKRIDENRMTEFGQELLILSRVTHKNIVKLLGCSLHFEAPVLVYEFVPNKTLHYLIHVHDQPSMRTLEIRLKIAAESAEALAYLHTHNHPIFHGDVKSANILLAHDLSAKVSDFGCSLIRSDEENLHVIKGTMGYLDPEYLLNFNLTDKSDVYSFGVVLLELVTRRRALSKDKESLVSVFKDAVKEGKLVELVDPEIADHDNMEVICKVAELANQCLAITGASRPIMRHVAEKLRRLVRPIMLHGTEELNNVGSQFPVQAWSSTNAAYDYTGEQTSDYYSQKKKAAMSVEFAR</sequence>
<dbReference type="FunFam" id="2.10.25.10:FF:000628">
    <property type="entry name" value="Wall-associated receptor kinase 2"/>
    <property type="match status" value="1"/>
</dbReference>
<evidence type="ECO:0000313" key="16">
    <source>
        <dbReference type="Proteomes" id="UP001497457"/>
    </source>
</evidence>
<dbReference type="InterPro" id="IPR000152">
    <property type="entry name" value="EGF-type_Asp/Asn_hydroxyl_site"/>
</dbReference>
<dbReference type="PROSITE" id="PS00108">
    <property type="entry name" value="PROTEIN_KINASE_ST"/>
    <property type="match status" value="1"/>
</dbReference>
<dbReference type="InterPro" id="IPR025287">
    <property type="entry name" value="WAK_GUB"/>
</dbReference>
<organism evidence="15 16">
    <name type="scientific">Urochloa decumbens</name>
    <dbReference type="NCBI Taxonomy" id="240449"/>
    <lineage>
        <taxon>Eukaryota</taxon>
        <taxon>Viridiplantae</taxon>
        <taxon>Streptophyta</taxon>
        <taxon>Embryophyta</taxon>
        <taxon>Tracheophyta</taxon>
        <taxon>Spermatophyta</taxon>
        <taxon>Magnoliopsida</taxon>
        <taxon>Liliopsida</taxon>
        <taxon>Poales</taxon>
        <taxon>Poaceae</taxon>
        <taxon>PACMAD clade</taxon>
        <taxon>Panicoideae</taxon>
        <taxon>Panicodae</taxon>
        <taxon>Paniceae</taxon>
        <taxon>Melinidinae</taxon>
        <taxon>Urochloa</taxon>
    </lineage>
</organism>
<keyword evidence="9" id="KW-0325">Glycoprotein</keyword>
<name>A0ABC9D7M1_9POAL</name>
<evidence type="ECO:0000256" key="1">
    <source>
        <dbReference type="ARBA" id="ARBA00004479"/>
    </source>
</evidence>
<dbReference type="FunFam" id="2.10.25.10:FF:000355">
    <property type="entry name" value="Wall-associated receptor kinase 3"/>
    <property type="match status" value="1"/>
</dbReference>
<evidence type="ECO:0000256" key="4">
    <source>
        <dbReference type="ARBA" id="ARBA00022679"/>
    </source>
</evidence>
<dbReference type="PROSITE" id="PS50026">
    <property type="entry name" value="EGF_3"/>
    <property type="match status" value="1"/>
</dbReference>
<evidence type="ECO:0000256" key="6">
    <source>
        <dbReference type="ARBA" id="ARBA00022741"/>
    </source>
</evidence>
<evidence type="ECO:0000313" key="15">
    <source>
        <dbReference type="EMBL" id="CAL5032727.1"/>
    </source>
</evidence>
<evidence type="ECO:0000256" key="8">
    <source>
        <dbReference type="ARBA" id="ARBA00023157"/>
    </source>
</evidence>
<dbReference type="Gene3D" id="1.10.510.10">
    <property type="entry name" value="Transferase(Phosphotransferase) domain 1"/>
    <property type="match status" value="1"/>
</dbReference>
<dbReference type="SUPFAM" id="SSF57196">
    <property type="entry name" value="EGF/Laminin"/>
    <property type="match status" value="1"/>
</dbReference>
<keyword evidence="4" id="KW-0808">Transferase</keyword>
<comment type="subcellular location">
    <subcellularLocation>
        <location evidence="1">Membrane</location>
        <topology evidence="1">Single-pass type I membrane protein</topology>
    </subcellularLocation>
</comment>
<evidence type="ECO:0000256" key="11">
    <source>
        <dbReference type="SAM" id="Phobius"/>
    </source>
</evidence>
<proteinExistence type="predicted"/>
<accession>A0ABC9D7M1</accession>
<evidence type="ECO:0000256" key="3">
    <source>
        <dbReference type="ARBA" id="ARBA00022536"/>
    </source>
</evidence>
<dbReference type="InterPro" id="IPR000742">
    <property type="entry name" value="EGF"/>
</dbReference>
<dbReference type="SUPFAM" id="SSF56112">
    <property type="entry name" value="Protein kinase-like (PK-like)"/>
    <property type="match status" value="1"/>
</dbReference>
<dbReference type="SMART" id="SM00220">
    <property type="entry name" value="S_TKc"/>
    <property type="match status" value="1"/>
</dbReference>
<protein>
    <recommendedName>
        <fullName evidence="17">Protein kinase domain-containing protein</fullName>
    </recommendedName>
</protein>
<keyword evidence="6" id="KW-0547">Nucleotide-binding</keyword>
<dbReference type="Gene3D" id="2.10.25.10">
    <property type="entry name" value="Laminin"/>
    <property type="match status" value="1"/>
</dbReference>
<dbReference type="SMART" id="SM00181">
    <property type="entry name" value="EGF"/>
    <property type="match status" value="2"/>
</dbReference>
<evidence type="ECO:0000259" key="13">
    <source>
        <dbReference type="PROSITE" id="PS50011"/>
    </source>
</evidence>
<keyword evidence="2" id="KW-0723">Serine/threonine-protein kinase</keyword>
<evidence type="ECO:0000259" key="14">
    <source>
        <dbReference type="PROSITE" id="PS50026"/>
    </source>
</evidence>
<reference evidence="15" key="1">
    <citation type="submission" date="2024-10" db="EMBL/GenBank/DDBJ databases">
        <authorList>
            <person name="Ryan C."/>
        </authorList>
    </citation>
    <scope>NUCLEOTIDE SEQUENCE [LARGE SCALE GENOMIC DNA]</scope>
</reference>
<evidence type="ECO:0008006" key="17">
    <source>
        <dbReference type="Google" id="ProtNLM"/>
    </source>
</evidence>
<keyword evidence="2" id="KW-0418">Kinase</keyword>
<dbReference type="Pfam" id="PF13947">
    <property type="entry name" value="GUB_WAK_bind"/>
    <property type="match status" value="1"/>
</dbReference>
<evidence type="ECO:0000256" key="2">
    <source>
        <dbReference type="ARBA" id="ARBA00022527"/>
    </source>
</evidence>
<keyword evidence="8" id="KW-1015">Disulfide bond</keyword>
<dbReference type="Pfam" id="PF00069">
    <property type="entry name" value="Pkinase"/>
    <property type="match status" value="1"/>
</dbReference>
<dbReference type="Proteomes" id="UP001497457">
    <property type="component" value="Chromosome 31b"/>
</dbReference>
<dbReference type="AlphaFoldDB" id="A0ABC9D7M1"/>
<dbReference type="PROSITE" id="PS50011">
    <property type="entry name" value="PROTEIN_KINASE_DOM"/>
    <property type="match status" value="1"/>
</dbReference>
<feature type="chain" id="PRO_5044818800" description="Protein kinase domain-containing protein" evidence="12">
    <location>
        <begin position="17"/>
        <end position="757"/>
    </location>
</feature>
<keyword evidence="11" id="KW-0472">Membrane</keyword>
<keyword evidence="3 10" id="KW-0245">EGF-like domain</keyword>
<evidence type="ECO:0000256" key="9">
    <source>
        <dbReference type="ARBA" id="ARBA00023180"/>
    </source>
</evidence>
<evidence type="ECO:0000256" key="7">
    <source>
        <dbReference type="ARBA" id="ARBA00022840"/>
    </source>
</evidence>
<feature type="domain" description="EGF-like" evidence="14">
    <location>
        <begin position="310"/>
        <end position="346"/>
    </location>
</feature>
<dbReference type="InterPro" id="IPR000719">
    <property type="entry name" value="Prot_kinase_dom"/>
</dbReference>
<keyword evidence="11" id="KW-1133">Transmembrane helix</keyword>
<evidence type="ECO:0000256" key="5">
    <source>
        <dbReference type="ARBA" id="ARBA00022729"/>
    </source>
</evidence>
<evidence type="ECO:0000256" key="12">
    <source>
        <dbReference type="SAM" id="SignalP"/>
    </source>
</evidence>
<feature type="domain" description="Protein kinase" evidence="13">
    <location>
        <begin position="435"/>
        <end position="706"/>
    </location>
</feature>
<dbReference type="InterPro" id="IPR045274">
    <property type="entry name" value="WAK-like"/>
</dbReference>
<keyword evidence="5 12" id="KW-0732">Signal</keyword>
<dbReference type="InterPro" id="IPR008271">
    <property type="entry name" value="Ser/Thr_kinase_AS"/>
</dbReference>
<dbReference type="Pfam" id="PF07645">
    <property type="entry name" value="EGF_CA"/>
    <property type="match status" value="1"/>
</dbReference>
<feature type="signal peptide" evidence="12">
    <location>
        <begin position="1"/>
        <end position="16"/>
    </location>
</feature>
<keyword evidence="7" id="KW-0067">ATP-binding</keyword>
<dbReference type="CDD" id="cd00054">
    <property type="entry name" value="EGF_CA"/>
    <property type="match status" value="1"/>
</dbReference>
<dbReference type="Gene3D" id="3.30.200.20">
    <property type="entry name" value="Phosphorylase Kinase, domain 1"/>
    <property type="match status" value="1"/>
</dbReference>
<dbReference type="GO" id="GO:0005524">
    <property type="term" value="F:ATP binding"/>
    <property type="evidence" value="ECO:0007669"/>
    <property type="project" value="UniProtKB-KW"/>
</dbReference>
<dbReference type="SMART" id="SM00179">
    <property type="entry name" value="EGF_CA"/>
    <property type="match status" value="1"/>
</dbReference>
<dbReference type="PROSITE" id="PS00010">
    <property type="entry name" value="ASX_HYDROXYL"/>
    <property type="match status" value="1"/>
</dbReference>
<dbReference type="InterPro" id="IPR011009">
    <property type="entry name" value="Kinase-like_dom_sf"/>
</dbReference>
<comment type="caution">
    <text evidence="10">Lacks conserved residue(s) required for the propagation of feature annotation.</text>
</comment>
<dbReference type="GO" id="GO:0016020">
    <property type="term" value="C:membrane"/>
    <property type="evidence" value="ECO:0007669"/>
    <property type="project" value="UniProtKB-SubCell"/>
</dbReference>
<feature type="transmembrane region" description="Helical" evidence="11">
    <location>
        <begin position="360"/>
        <end position="381"/>
    </location>
</feature>
<dbReference type="PROSITE" id="PS01187">
    <property type="entry name" value="EGF_CA"/>
    <property type="match status" value="1"/>
</dbReference>
<dbReference type="InterPro" id="IPR049883">
    <property type="entry name" value="NOTCH1_EGF-like"/>
</dbReference>
<dbReference type="EMBL" id="OZ075141">
    <property type="protein sequence ID" value="CAL5032727.1"/>
    <property type="molecule type" value="Genomic_DNA"/>
</dbReference>
<keyword evidence="16" id="KW-1185">Reference proteome</keyword>
<evidence type="ECO:0000256" key="10">
    <source>
        <dbReference type="PROSITE-ProRule" id="PRU00076"/>
    </source>
</evidence>